<proteinExistence type="inferred from homology"/>
<evidence type="ECO:0000313" key="3">
    <source>
        <dbReference type="EMBL" id="CAB4863995.1"/>
    </source>
</evidence>
<dbReference type="PANTHER" id="PTHR12919:SF20">
    <property type="entry name" value="SMALL RIBOSOMAL SUBUNIT PROTEIN BS16M"/>
    <property type="match status" value="1"/>
</dbReference>
<protein>
    <submittedName>
        <fullName evidence="3">Unannotated protein</fullName>
    </submittedName>
</protein>
<keyword evidence="1" id="KW-0689">Ribosomal protein</keyword>
<dbReference type="AlphaFoldDB" id="A0A6J7D4N4"/>
<organism evidence="3">
    <name type="scientific">freshwater metagenome</name>
    <dbReference type="NCBI Taxonomy" id="449393"/>
    <lineage>
        <taxon>unclassified sequences</taxon>
        <taxon>metagenomes</taxon>
        <taxon>ecological metagenomes</taxon>
    </lineage>
</organism>
<dbReference type="GO" id="GO:0003735">
    <property type="term" value="F:structural constituent of ribosome"/>
    <property type="evidence" value="ECO:0007669"/>
    <property type="project" value="InterPro"/>
</dbReference>
<evidence type="ECO:0000256" key="1">
    <source>
        <dbReference type="ARBA" id="ARBA00022980"/>
    </source>
</evidence>
<dbReference type="Pfam" id="PF00886">
    <property type="entry name" value="Ribosomal_S16"/>
    <property type="match status" value="1"/>
</dbReference>
<name>A0A6J7D4N4_9ZZZZ</name>
<dbReference type="InterPro" id="IPR023803">
    <property type="entry name" value="Ribosomal_bS16_dom_sf"/>
</dbReference>
<dbReference type="GO" id="GO:0006412">
    <property type="term" value="P:translation"/>
    <property type="evidence" value="ECO:0007669"/>
    <property type="project" value="InterPro"/>
</dbReference>
<dbReference type="InterPro" id="IPR000307">
    <property type="entry name" value="Ribosomal_bS16"/>
</dbReference>
<dbReference type="PANTHER" id="PTHR12919">
    <property type="entry name" value="30S RIBOSOMAL PROTEIN S16"/>
    <property type="match status" value="1"/>
</dbReference>
<keyword evidence="2" id="KW-0687">Ribonucleoprotein</keyword>
<dbReference type="Gene3D" id="3.30.1320.10">
    <property type="match status" value="1"/>
</dbReference>
<dbReference type="HAMAP" id="MF_00385">
    <property type="entry name" value="Ribosomal_bS16"/>
    <property type="match status" value="1"/>
</dbReference>
<gene>
    <name evidence="3" type="ORF">UFOPK3444_00346</name>
</gene>
<evidence type="ECO:0000256" key="2">
    <source>
        <dbReference type="ARBA" id="ARBA00023274"/>
    </source>
</evidence>
<dbReference type="NCBIfam" id="TIGR00002">
    <property type="entry name" value="S16"/>
    <property type="match status" value="1"/>
</dbReference>
<accession>A0A6J7D4N4</accession>
<sequence>MSVRLRLTRVGSHKNPIWRVVAADQRSPRDGRILETVGQYNAQTEPSSVNLDEERIKDWMSKGAQPTAAVRRLMRIQGMDPNAR</sequence>
<dbReference type="SUPFAM" id="SSF54565">
    <property type="entry name" value="Ribosomal protein S16"/>
    <property type="match status" value="1"/>
</dbReference>
<dbReference type="GO" id="GO:0015935">
    <property type="term" value="C:small ribosomal subunit"/>
    <property type="evidence" value="ECO:0007669"/>
    <property type="project" value="TreeGrafter"/>
</dbReference>
<dbReference type="GO" id="GO:0005737">
    <property type="term" value="C:cytoplasm"/>
    <property type="evidence" value="ECO:0007669"/>
    <property type="project" value="UniProtKB-ARBA"/>
</dbReference>
<reference evidence="3" key="1">
    <citation type="submission" date="2020-05" db="EMBL/GenBank/DDBJ databases">
        <authorList>
            <person name="Chiriac C."/>
            <person name="Salcher M."/>
            <person name="Ghai R."/>
            <person name="Kavagutti S V."/>
        </authorList>
    </citation>
    <scope>NUCLEOTIDE SEQUENCE</scope>
</reference>
<dbReference type="EMBL" id="CAFBLU010000003">
    <property type="protein sequence ID" value="CAB4863995.1"/>
    <property type="molecule type" value="Genomic_DNA"/>
</dbReference>